<dbReference type="GO" id="GO:0007155">
    <property type="term" value="P:cell adhesion"/>
    <property type="evidence" value="ECO:0007669"/>
    <property type="project" value="UniProtKB-KW"/>
</dbReference>
<dbReference type="AlphaFoldDB" id="A0A3Q3X3A8"/>
<dbReference type="PROSITE" id="PS50234">
    <property type="entry name" value="VWFA"/>
    <property type="match status" value="4"/>
</dbReference>
<dbReference type="SUPFAM" id="SSF53300">
    <property type="entry name" value="vWA-like"/>
    <property type="match status" value="4"/>
</dbReference>
<reference evidence="10" key="1">
    <citation type="submission" date="2025-08" db="UniProtKB">
        <authorList>
            <consortium name="Ensembl"/>
        </authorList>
    </citation>
    <scope>IDENTIFICATION</scope>
</reference>
<feature type="domain" description="VWFA" evidence="9">
    <location>
        <begin position="32"/>
        <end position="205"/>
    </location>
</feature>
<evidence type="ECO:0000256" key="3">
    <source>
        <dbReference type="ARBA" id="ARBA00022530"/>
    </source>
</evidence>
<dbReference type="GO" id="GO:0005581">
    <property type="term" value="C:collagen trimer"/>
    <property type="evidence" value="ECO:0007669"/>
    <property type="project" value="UniProtKB-KW"/>
</dbReference>
<evidence type="ECO:0000313" key="11">
    <source>
        <dbReference type="Proteomes" id="UP000261620"/>
    </source>
</evidence>
<keyword evidence="6" id="KW-0130">Cell adhesion</keyword>
<dbReference type="InterPro" id="IPR050525">
    <property type="entry name" value="ECM_Assembly_Org"/>
</dbReference>
<evidence type="ECO:0000256" key="5">
    <source>
        <dbReference type="ARBA" id="ARBA00022737"/>
    </source>
</evidence>
<dbReference type="PANTHER" id="PTHR24020">
    <property type="entry name" value="COLLAGEN ALPHA"/>
    <property type="match status" value="1"/>
</dbReference>
<evidence type="ECO:0000259" key="9">
    <source>
        <dbReference type="PROSITE" id="PS50234"/>
    </source>
</evidence>
<evidence type="ECO:0000256" key="1">
    <source>
        <dbReference type="ARBA" id="ARBA00004498"/>
    </source>
</evidence>
<evidence type="ECO:0000256" key="4">
    <source>
        <dbReference type="ARBA" id="ARBA00022729"/>
    </source>
</evidence>
<keyword evidence="7" id="KW-0176">Collagen</keyword>
<dbReference type="STRING" id="94237.ENSMMOP00000025373"/>
<dbReference type="SMART" id="SM00327">
    <property type="entry name" value="VWA"/>
    <property type="match status" value="4"/>
</dbReference>
<dbReference type="InterPro" id="IPR002035">
    <property type="entry name" value="VWF_A"/>
</dbReference>
<dbReference type="Proteomes" id="UP000261620">
    <property type="component" value="Unplaced"/>
</dbReference>
<protein>
    <recommendedName>
        <fullName evidence="9">VWFA domain-containing protein</fullName>
    </recommendedName>
</protein>
<dbReference type="InterPro" id="IPR036465">
    <property type="entry name" value="vWFA_dom_sf"/>
</dbReference>
<proteinExistence type="predicted"/>
<dbReference type="Pfam" id="PF00092">
    <property type="entry name" value="VWA"/>
    <property type="match status" value="4"/>
</dbReference>
<evidence type="ECO:0000313" key="10">
    <source>
        <dbReference type="Ensembl" id="ENSMMOP00000025373.1"/>
    </source>
</evidence>
<dbReference type="OMA" id="HIMTINF"/>
<feature type="domain" description="VWFA" evidence="9">
    <location>
        <begin position="441"/>
        <end position="617"/>
    </location>
</feature>
<evidence type="ECO:0000256" key="6">
    <source>
        <dbReference type="ARBA" id="ARBA00022889"/>
    </source>
</evidence>
<feature type="signal peptide" evidence="8">
    <location>
        <begin position="1"/>
        <end position="25"/>
    </location>
</feature>
<name>A0A3Q3X3A8_MOLML</name>
<reference evidence="10" key="2">
    <citation type="submission" date="2025-09" db="UniProtKB">
        <authorList>
            <consortium name="Ensembl"/>
        </authorList>
    </citation>
    <scope>IDENTIFICATION</scope>
</reference>
<dbReference type="Ensembl" id="ENSMMOT00000025799.1">
    <property type="protein sequence ID" value="ENSMMOP00000025373.1"/>
    <property type="gene ID" value="ENSMMOG00000019263.1"/>
</dbReference>
<feature type="chain" id="PRO_5018616839" description="VWFA domain-containing protein" evidence="8">
    <location>
        <begin position="26"/>
        <end position="791"/>
    </location>
</feature>
<dbReference type="GO" id="GO:0005615">
    <property type="term" value="C:extracellular space"/>
    <property type="evidence" value="ECO:0007669"/>
    <property type="project" value="TreeGrafter"/>
</dbReference>
<keyword evidence="4 8" id="KW-0732">Signal</keyword>
<keyword evidence="5" id="KW-0677">Repeat</keyword>
<comment type="subcellular location">
    <subcellularLocation>
        <location evidence="1">Secreted</location>
        <location evidence="1">Extracellular space</location>
        <location evidence="1">Extracellular matrix</location>
    </subcellularLocation>
</comment>
<organism evidence="10 11">
    <name type="scientific">Mola mola</name>
    <name type="common">Ocean sunfish</name>
    <name type="synonym">Tetraodon mola</name>
    <dbReference type="NCBI Taxonomy" id="94237"/>
    <lineage>
        <taxon>Eukaryota</taxon>
        <taxon>Metazoa</taxon>
        <taxon>Chordata</taxon>
        <taxon>Craniata</taxon>
        <taxon>Vertebrata</taxon>
        <taxon>Euteleostomi</taxon>
        <taxon>Actinopterygii</taxon>
        <taxon>Neopterygii</taxon>
        <taxon>Teleostei</taxon>
        <taxon>Neoteleostei</taxon>
        <taxon>Acanthomorphata</taxon>
        <taxon>Eupercaria</taxon>
        <taxon>Tetraodontiformes</taxon>
        <taxon>Molidae</taxon>
        <taxon>Mola</taxon>
    </lineage>
</organism>
<feature type="domain" description="VWFA" evidence="9">
    <location>
        <begin position="633"/>
        <end position="778"/>
    </location>
</feature>
<dbReference type="FunFam" id="3.40.50.410:FF:000003">
    <property type="entry name" value="Collagen type VI alpha 3 chain"/>
    <property type="match status" value="4"/>
</dbReference>
<evidence type="ECO:0000256" key="7">
    <source>
        <dbReference type="ARBA" id="ARBA00023119"/>
    </source>
</evidence>
<sequence length="791" mass="85003">MRHRLLPLCALLGILFAGLPPSLDAQDQDTADVVLLIDGSQNVGAANFPLVLDFVLKIIESLDVGRDTVRVAVALYNADPQIKFYLNSYDSKSSVLGAVRGLTYPGGDESNLGAALEEVATSLLVEAAGGRADEGVPQMVVIISAGPSSDDTGAGDQALKRANVFTYAVGIGDAATADLEVVATDKTFVLSAPDFSTVAGMSDAVLPYIHAMAQRSLIVQNEFIELTVGKRDIIFLIDSTMGSSAIGSVREFIRQFVESMPIGPDEVQVGIVMFGTAPRLEVDLNSYGTREALIAALGSIKPRPGQSVNIGAALDFVRTNMLQPEKGSRYQQGVPQLLLVLTSKKSSDSVEGPVKALLPMGALTLAVGSKAVGEENLRKIAFSENFVYLLKDLRVLGRFTAPLTKAIVNVLSTLAGVVVTEVPTEPVVEITTVQTQKVIRDIVFLVDGSSYIGSNFPYVRDFLINVINQLDVRPDRVQIGLLQFAERTKVEFYLNNYSNRDDVVNKISQLSLIGGSVLNTGAAMDFALRTMFRPAYGSRRGQGIQQVLVVITGGPAQDEIKKIADKVALAGVLTFTVSSGQAEEALLRSVAFVPELAYHDASFSNIPAMAELIMPKLITVVGDTAVTTGVVEEPLTIGPDAVRVAVVQQSERPTEIFRLNTHQTKEEVLRAVNEMQPVGGRSLNMGSALKFMKEITFSEKYGSRAAQKVPQFLIVLSGGRSRDSVREPAGILKTGGVVPFGVGVKDADRKQIEAISHNPSFAFTVKEFSELNTIQQSLNNYILCSFWMALI</sequence>
<accession>A0A3Q3X3A8</accession>
<evidence type="ECO:0000256" key="8">
    <source>
        <dbReference type="SAM" id="SignalP"/>
    </source>
</evidence>
<evidence type="ECO:0000256" key="2">
    <source>
        <dbReference type="ARBA" id="ARBA00022525"/>
    </source>
</evidence>
<keyword evidence="3" id="KW-0272">Extracellular matrix</keyword>
<dbReference type="PANTHER" id="PTHR24020:SF13">
    <property type="entry name" value="COLLAGEN ALPHA-3(VI) CHAIN"/>
    <property type="match status" value="1"/>
</dbReference>
<keyword evidence="2" id="KW-0964">Secreted</keyword>
<feature type="domain" description="VWFA" evidence="9">
    <location>
        <begin position="232"/>
        <end position="407"/>
    </location>
</feature>
<keyword evidence="11" id="KW-1185">Reference proteome</keyword>
<dbReference type="PRINTS" id="PR00453">
    <property type="entry name" value="VWFADOMAIN"/>
</dbReference>
<dbReference type="Gene3D" id="3.40.50.410">
    <property type="entry name" value="von Willebrand factor, type A domain"/>
    <property type="match status" value="4"/>
</dbReference>